<gene>
    <name evidence="1" type="ORF">Asi03nite_62500</name>
</gene>
<dbReference type="EMBL" id="BOMW01000066">
    <property type="protein sequence ID" value="GIF08712.1"/>
    <property type="molecule type" value="Genomic_DNA"/>
</dbReference>
<keyword evidence="2" id="KW-1185">Reference proteome</keyword>
<comment type="caution">
    <text evidence="1">The sequence shown here is derived from an EMBL/GenBank/DDBJ whole genome shotgun (WGS) entry which is preliminary data.</text>
</comment>
<dbReference type="RefSeq" id="WP_203684060.1">
    <property type="nucleotide sequence ID" value="NZ_BOMW01000066.1"/>
</dbReference>
<proteinExistence type="predicted"/>
<sequence>MADLTLDQALAELPDTADGIAAYLIEQECRGKPRRTDCCPIANYLRGTGEFSDIDVDPEMVTVWDDDDRWEQGRQQEIQTPEHVASFIRRFDGGAWPELVAEGGDDRA</sequence>
<accession>A0A919NCJ2</accession>
<evidence type="ECO:0000313" key="2">
    <source>
        <dbReference type="Proteomes" id="UP000629619"/>
    </source>
</evidence>
<name>A0A919NCJ2_9ACTN</name>
<reference evidence="1" key="1">
    <citation type="submission" date="2021-01" db="EMBL/GenBank/DDBJ databases">
        <title>Whole genome shotgun sequence of Actinoplanes siamensis NBRC 109076.</title>
        <authorList>
            <person name="Komaki H."/>
            <person name="Tamura T."/>
        </authorList>
    </citation>
    <scope>NUCLEOTIDE SEQUENCE</scope>
    <source>
        <strain evidence="1">NBRC 109076</strain>
    </source>
</reference>
<organism evidence="1 2">
    <name type="scientific">Actinoplanes siamensis</name>
    <dbReference type="NCBI Taxonomy" id="1223317"/>
    <lineage>
        <taxon>Bacteria</taxon>
        <taxon>Bacillati</taxon>
        <taxon>Actinomycetota</taxon>
        <taxon>Actinomycetes</taxon>
        <taxon>Micromonosporales</taxon>
        <taxon>Micromonosporaceae</taxon>
        <taxon>Actinoplanes</taxon>
    </lineage>
</organism>
<evidence type="ECO:0000313" key="1">
    <source>
        <dbReference type="EMBL" id="GIF08712.1"/>
    </source>
</evidence>
<protein>
    <submittedName>
        <fullName evidence="1">Uncharacterized protein</fullName>
    </submittedName>
</protein>
<dbReference type="Proteomes" id="UP000629619">
    <property type="component" value="Unassembled WGS sequence"/>
</dbReference>
<dbReference type="AlphaFoldDB" id="A0A919NCJ2"/>